<protein>
    <submittedName>
        <fullName evidence="1">Uncharacterized protein</fullName>
    </submittedName>
</protein>
<dbReference type="AlphaFoldDB" id="A0A0B2QZQ3"/>
<dbReference type="Proteomes" id="UP000053555">
    <property type="component" value="Unassembled WGS sequence"/>
</dbReference>
<dbReference type="EMBL" id="KN654582">
    <property type="protein sequence ID" value="KHN25142.1"/>
    <property type="molecule type" value="Genomic_DNA"/>
</dbReference>
<name>A0A0B2QZQ3_GLYSO</name>
<sequence>MLKNLVNHAYSSKYRFENVLAERMKKGKAKGMEQGRR</sequence>
<gene>
    <name evidence="1" type="ORF">glysoja_038691</name>
</gene>
<reference evidence="1" key="1">
    <citation type="submission" date="2014-07" db="EMBL/GenBank/DDBJ databases">
        <title>Identification of a novel salt tolerance gene in wild soybean by whole-genome sequencing.</title>
        <authorList>
            <person name="Lam H.-M."/>
            <person name="Qi X."/>
            <person name="Li M.-W."/>
            <person name="Liu X."/>
            <person name="Xie M."/>
            <person name="Ni M."/>
            <person name="Xu X."/>
        </authorList>
    </citation>
    <scope>NUCLEOTIDE SEQUENCE [LARGE SCALE GENOMIC DNA]</scope>
    <source>
        <tissue evidence="1">Root</tissue>
    </source>
</reference>
<organism evidence="1">
    <name type="scientific">Glycine soja</name>
    <name type="common">Wild soybean</name>
    <dbReference type="NCBI Taxonomy" id="3848"/>
    <lineage>
        <taxon>Eukaryota</taxon>
        <taxon>Viridiplantae</taxon>
        <taxon>Streptophyta</taxon>
        <taxon>Embryophyta</taxon>
        <taxon>Tracheophyta</taxon>
        <taxon>Spermatophyta</taxon>
        <taxon>Magnoliopsida</taxon>
        <taxon>eudicotyledons</taxon>
        <taxon>Gunneridae</taxon>
        <taxon>Pentapetalae</taxon>
        <taxon>rosids</taxon>
        <taxon>fabids</taxon>
        <taxon>Fabales</taxon>
        <taxon>Fabaceae</taxon>
        <taxon>Papilionoideae</taxon>
        <taxon>50 kb inversion clade</taxon>
        <taxon>NPAAA clade</taxon>
        <taxon>indigoferoid/millettioid clade</taxon>
        <taxon>Phaseoleae</taxon>
        <taxon>Glycine</taxon>
        <taxon>Glycine subgen. Soja</taxon>
    </lineage>
</organism>
<evidence type="ECO:0000313" key="1">
    <source>
        <dbReference type="EMBL" id="KHN25142.1"/>
    </source>
</evidence>
<proteinExistence type="predicted"/>
<accession>A0A0B2QZQ3</accession>